<name>A0A7C8DD18_9ARCH</name>
<gene>
    <name evidence="9" type="ORF">EYQ16_03285</name>
</gene>
<reference evidence="10" key="1">
    <citation type="journal article" date="2019" name="bioRxiv">
        <title>Genome diversification in globally distributed novel marine Proteobacteria is linked to environmental adaptation.</title>
        <authorList>
            <person name="Zhou Z."/>
            <person name="Tran P.Q."/>
            <person name="Kieft K."/>
            <person name="Anantharaman K."/>
        </authorList>
    </citation>
    <scope>NUCLEOTIDE SEQUENCE [LARGE SCALE GENOMIC DNA]</scope>
</reference>
<dbReference type="PANTHER" id="PTHR20426">
    <property type="entry name" value="RIBOSOME BIOGENESIS PROTEIN TSR3 HOMOLOG"/>
    <property type="match status" value="1"/>
</dbReference>
<keyword evidence="5" id="KW-0808">Transferase</keyword>
<dbReference type="InterPro" id="IPR022968">
    <property type="entry name" value="Tsr3-like"/>
</dbReference>
<dbReference type="PANTHER" id="PTHR20426:SF0">
    <property type="entry name" value="18S RRNA AMINOCARBOXYPROPYLTRANSFERASE"/>
    <property type="match status" value="1"/>
</dbReference>
<dbReference type="InterPro" id="IPR007209">
    <property type="entry name" value="RNaseL-inhib-like_metal-bd_dom"/>
</dbReference>
<dbReference type="GO" id="GO:0106388">
    <property type="term" value="F:rRNA small subunit aminocarboxypropyltransferase activity"/>
    <property type="evidence" value="ECO:0007669"/>
    <property type="project" value="InterPro"/>
</dbReference>
<evidence type="ECO:0000259" key="7">
    <source>
        <dbReference type="Pfam" id="PF04034"/>
    </source>
</evidence>
<evidence type="ECO:0000256" key="1">
    <source>
        <dbReference type="ARBA" id="ARBA00014114"/>
    </source>
</evidence>
<evidence type="ECO:0000256" key="2">
    <source>
        <dbReference type="ARBA" id="ARBA00022490"/>
    </source>
</evidence>
<comment type="caution">
    <text evidence="9">The sequence shown here is derived from an EMBL/GenBank/DDBJ whole genome shotgun (WGS) entry which is preliminary data.</text>
</comment>
<feature type="domain" description="RNase L inhibitor RLI-like possible metal-binding" evidence="8">
    <location>
        <begin position="1"/>
        <end position="28"/>
    </location>
</feature>
<dbReference type="Pfam" id="PF04068">
    <property type="entry name" value="Fer4_RLI"/>
    <property type="match status" value="1"/>
</dbReference>
<sequence length="150" mass="16317">MELRVLELGQDDPRKCTARRLARMELARSYPAPARLPPMGIALDPFADRELSLADRELGQVGGLVGVDCSWNRATETFARLRLHGLEPRRLPPLVPVNPVNAGKPGKLTTAEALAGALTILGERVHAAQLMGAFKWGPAFMALNFPEEAL</sequence>
<evidence type="ECO:0000313" key="9">
    <source>
        <dbReference type="EMBL" id="HIG63525.1"/>
    </source>
</evidence>
<evidence type="ECO:0000313" key="10">
    <source>
        <dbReference type="Proteomes" id="UP000589516"/>
    </source>
</evidence>
<protein>
    <recommendedName>
        <fullName evidence="1">16S rRNA aminocarboxypropyltransferase</fullName>
    </recommendedName>
</protein>
<dbReference type="Proteomes" id="UP000589516">
    <property type="component" value="Unassembled WGS sequence"/>
</dbReference>
<keyword evidence="3" id="KW-0690">Ribosome biogenesis</keyword>
<dbReference type="InterPro" id="IPR007177">
    <property type="entry name" value="Tsr3_C"/>
</dbReference>
<proteinExistence type="predicted"/>
<accession>A0A7C8DD18</accession>
<evidence type="ECO:0000259" key="8">
    <source>
        <dbReference type="Pfam" id="PF04068"/>
    </source>
</evidence>
<dbReference type="GO" id="GO:0006364">
    <property type="term" value="P:rRNA processing"/>
    <property type="evidence" value="ECO:0007669"/>
    <property type="project" value="UniProtKB-KW"/>
</dbReference>
<evidence type="ECO:0000256" key="5">
    <source>
        <dbReference type="ARBA" id="ARBA00022679"/>
    </source>
</evidence>
<dbReference type="AlphaFoldDB" id="A0A7C8DD18"/>
<keyword evidence="6" id="KW-0949">S-adenosyl-L-methionine</keyword>
<evidence type="ECO:0000256" key="6">
    <source>
        <dbReference type="ARBA" id="ARBA00022691"/>
    </source>
</evidence>
<keyword evidence="2" id="KW-0963">Cytoplasm</keyword>
<organism evidence="9 10">
    <name type="scientific">Marine Group III euryarchaeote</name>
    <dbReference type="NCBI Taxonomy" id="2173149"/>
    <lineage>
        <taxon>Archaea</taxon>
        <taxon>Methanobacteriati</taxon>
        <taxon>Thermoplasmatota</taxon>
        <taxon>Thermoplasmata</taxon>
        <taxon>Candidatus Thermoprofundales</taxon>
    </lineage>
</organism>
<keyword evidence="4" id="KW-0698">rRNA processing</keyword>
<evidence type="ECO:0000256" key="3">
    <source>
        <dbReference type="ARBA" id="ARBA00022517"/>
    </source>
</evidence>
<dbReference type="Pfam" id="PF04034">
    <property type="entry name" value="Ribo_biogen_C"/>
    <property type="match status" value="1"/>
</dbReference>
<evidence type="ECO:0000256" key="4">
    <source>
        <dbReference type="ARBA" id="ARBA00022552"/>
    </source>
</evidence>
<feature type="domain" description="16S/18S rRNA aminocarboxypropyltransferase Tsr3 C-terminal" evidence="7">
    <location>
        <begin position="41"/>
        <end position="144"/>
    </location>
</feature>
<dbReference type="EMBL" id="DUAV01000022">
    <property type="protein sequence ID" value="HIG63525.1"/>
    <property type="molecule type" value="Genomic_DNA"/>
</dbReference>